<organism evidence="1 2">
    <name type="scientific">Araneus ventricosus</name>
    <name type="common">Orbweaver spider</name>
    <name type="synonym">Epeira ventricosa</name>
    <dbReference type="NCBI Taxonomy" id="182803"/>
    <lineage>
        <taxon>Eukaryota</taxon>
        <taxon>Metazoa</taxon>
        <taxon>Ecdysozoa</taxon>
        <taxon>Arthropoda</taxon>
        <taxon>Chelicerata</taxon>
        <taxon>Arachnida</taxon>
        <taxon>Araneae</taxon>
        <taxon>Araneomorphae</taxon>
        <taxon>Entelegynae</taxon>
        <taxon>Araneoidea</taxon>
        <taxon>Araneidae</taxon>
        <taxon>Araneus</taxon>
    </lineage>
</organism>
<evidence type="ECO:0008006" key="3">
    <source>
        <dbReference type="Google" id="ProtNLM"/>
    </source>
</evidence>
<comment type="caution">
    <text evidence="1">The sequence shown here is derived from an EMBL/GenBank/DDBJ whole genome shotgun (WGS) entry which is preliminary data.</text>
</comment>
<dbReference type="AlphaFoldDB" id="A0A4Y2U502"/>
<keyword evidence="2" id="KW-1185">Reference proteome</keyword>
<protein>
    <recommendedName>
        <fullName evidence="3">Reverse transcriptase domain-containing protein</fullName>
    </recommendedName>
</protein>
<sequence length="94" mass="11001">MADEILSVKWPQEVHLQAFADDLLTDNTREVLRKLSKFALDKFKDRADKNKLHVSMEKSSYVLFSILSEDQRLNGETNQLTAKTFKISRHYNRS</sequence>
<gene>
    <name evidence="1" type="ORF">AVEN_202697_1</name>
</gene>
<evidence type="ECO:0000313" key="1">
    <source>
        <dbReference type="EMBL" id="GBO06756.1"/>
    </source>
</evidence>
<dbReference type="Proteomes" id="UP000499080">
    <property type="component" value="Unassembled WGS sequence"/>
</dbReference>
<accession>A0A4Y2U502</accession>
<proteinExistence type="predicted"/>
<dbReference type="OrthoDB" id="411871at2759"/>
<name>A0A4Y2U502_ARAVE</name>
<dbReference type="EMBL" id="BGPR01032996">
    <property type="protein sequence ID" value="GBO06756.1"/>
    <property type="molecule type" value="Genomic_DNA"/>
</dbReference>
<reference evidence="1 2" key="1">
    <citation type="journal article" date="2019" name="Sci. Rep.">
        <title>Orb-weaving spider Araneus ventricosus genome elucidates the spidroin gene catalogue.</title>
        <authorList>
            <person name="Kono N."/>
            <person name="Nakamura H."/>
            <person name="Ohtoshi R."/>
            <person name="Moran D.A.P."/>
            <person name="Shinohara A."/>
            <person name="Yoshida Y."/>
            <person name="Fujiwara M."/>
            <person name="Mori M."/>
            <person name="Tomita M."/>
            <person name="Arakawa K."/>
        </authorList>
    </citation>
    <scope>NUCLEOTIDE SEQUENCE [LARGE SCALE GENOMIC DNA]</scope>
</reference>
<evidence type="ECO:0000313" key="2">
    <source>
        <dbReference type="Proteomes" id="UP000499080"/>
    </source>
</evidence>